<protein>
    <submittedName>
        <fullName evidence="6 7">B30.2/SPRY domain-containing protein</fullName>
    </submittedName>
</protein>
<evidence type="ECO:0000313" key="5">
    <source>
        <dbReference type="Proteomes" id="UP000887572"/>
    </source>
</evidence>
<dbReference type="AlphaFoldDB" id="A0A914I0V3"/>
<organism evidence="5 7">
    <name type="scientific">Globodera rostochiensis</name>
    <name type="common">Golden nematode worm</name>
    <name type="synonym">Heterodera rostochiensis</name>
    <dbReference type="NCBI Taxonomy" id="31243"/>
    <lineage>
        <taxon>Eukaryota</taxon>
        <taxon>Metazoa</taxon>
        <taxon>Ecdysozoa</taxon>
        <taxon>Nematoda</taxon>
        <taxon>Chromadorea</taxon>
        <taxon>Rhabditida</taxon>
        <taxon>Tylenchina</taxon>
        <taxon>Tylenchomorpha</taxon>
        <taxon>Tylenchoidea</taxon>
        <taxon>Heteroderidae</taxon>
        <taxon>Heteroderinae</taxon>
        <taxon>Globodera</taxon>
    </lineage>
</organism>
<dbReference type="WBParaSite" id="Gr19_v10_g6262.t1">
    <property type="protein sequence ID" value="Gr19_v10_g6262.t1"/>
    <property type="gene ID" value="Gr19_v10_g6262"/>
</dbReference>
<feature type="coiled-coil region" evidence="3">
    <location>
        <begin position="65"/>
        <end position="201"/>
    </location>
</feature>
<name>A0A914I0V3_GLORO</name>
<dbReference type="WBParaSite" id="Gr19_v10_g6266.t1">
    <property type="protein sequence ID" value="Gr19_v10_g6266.t1"/>
    <property type="gene ID" value="Gr19_v10_g6266"/>
</dbReference>
<evidence type="ECO:0000313" key="6">
    <source>
        <dbReference type="WBParaSite" id="Gr19_v10_g6262.t1"/>
    </source>
</evidence>
<dbReference type="InterPro" id="IPR013320">
    <property type="entry name" value="ConA-like_dom_sf"/>
</dbReference>
<reference evidence="6 7" key="1">
    <citation type="submission" date="2022-11" db="UniProtKB">
        <authorList>
            <consortium name="WormBaseParasite"/>
        </authorList>
    </citation>
    <scope>IDENTIFICATION</scope>
</reference>
<dbReference type="Pfam" id="PF00622">
    <property type="entry name" value="SPRY"/>
    <property type="match status" value="1"/>
</dbReference>
<accession>A0A914I0V3</accession>
<dbReference type="InterPro" id="IPR037353">
    <property type="entry name" value="ASH2"/>
</dbReference>
<dbReference type="InterPro" id="IPR003877">
    <property type="entry name" value="SPRY_dom"/>
</dbReference>
<dbReference type="InterPro" id="IPR044736">
    <property type="entry name" value="Gid1/RanBPM/SPLA_SPRY"/>
</dbReference>
<dbReference type="GO" id="GO:0000976">
    <property type="term" value="F:transcription cis-regulatory region binding"/>
    <property type="evidence" value="ECO:0007669"/>
    <property type="project" value="TreeGrafter"/>
</dbReference>
<dbReference type="InterPro" id="IPR001870">
    <property type="entry name" value="B30.2/SPRY"/>
</dbReference>
<keyword evidence="2" id="KW-0539">Nucleus</keyword>
<dbReference type="InterPro" id="IPR043136">
    <property type="entry name" value="B30.2/SPRY_sf"/>
</dbReference>
<evidence type="ECO:0000256" key="2">
    <source>
        <dbReference type="ARBA" id="ARBA00023242"/>
    </source>
</evidence>
<dbReference type="WBParaSite" id="Gr19_v10_g6270.t2">
    <property type="protein sequence ID" value="Gr19_v10_g6270.t2"/>
    <property type="gene ID" value="Gr19_v10_g6270"/>
</dbReference>
<evidence type="ECO:0000259" key="4">
    <source>
        <dbReference type="PROSITE" id="PS50188"/>
    </source>
</evidence>
<dbReference type="PANTHER" id="PTHR10598:SF0">
    <property type="entry name" value="SET1_ASH2 HISTONE METHYLTRANSFERASE COMPLEX SUBUNIT ASH2"/>
    <property type="match status" value="1"/>
</dbReference>
<dbReference type="Proteomes" id="UP000887572">
    <property type="component" value="Unplaced"/>
</dbReference>
<dbReference type="Gene3D" id="2.60.120.920">
    <property type="match status" value="1"/>
</dbReference>
<evidence type="ECO:0000313" key="7">
    <source>
        <dbReference type="WBParaSite" id="Gr19_v10_g6266.t1"/>
    </source>
</evidence>
<keyword evidence="5" id="KW-1185">Reference proteome</keyword>
<evidence type="ECO:0000256" key="3">
    <source>
        <dbReference type="SAM" id="Coils"/>
    </source>
</evidence>
<dbReference type="CDD" id="cd12885">
    <property type="entry name" value="SPRY_RanBP_like"/>
    <property type="match status" value="1"/>
</dbReference>
<comment type="subcellular location">
    <subcellularLocation>
        <location evidence="1">Nucleus</location>
    </subcellularLocation>
</comment>
<dbReference type="PROSITE" id="PS50188">
    <property type="entry name" value="B302_SPRY"/>
    <property type="match status" value="1"/>
</dbReference>
<keyword evidence="3" id="KW-0175">Coiled coil</keyword>
<proteinExistence type="predicted"/>
<sequence>MSISTESTTGDITADQEDLWPTLTNLDPAEELHRLRARIAILERQQSINSPTLSAEVGVDTLDDRNEIEEEMKMQQELKDMKQLKDELKDMKQLMDELKDMKQLKDELKDMKQLKDELKDMKQLKDELKDMKQLKDELKDMKEEMMNSKELVGKKLEQMEEWKSFAKLELENAALRAKLEHQKLLNAHKTLQTKLEEYQKQQQQNIYAKMEEYQRQQQLNIDALIEAQKGNGGLTLQNRWNPAACHDKLSLIEPDGLIVQCTGDCYAWRSVFAKRPMPKKNLGIFYYEVKMLRKEGYVRIGLATKKMPLDKMVGLYKGCYAYESDGTLWGHEIEGCHLNGRACIGGKRSFSVGDVVGCGVNLATRQIIYTKNGQRLDTANLFVAFADELFPCVSLLRSNAKIEANFGPDFKYKF</sequence>
<evidence type="ECO:0000256" key="1">
    <source>
        <dbReference type="ARBA" id="ARBA00004123"/>
    </source>
</evidence>
<dbReference type="SMART" id="SM00449">
    <property type="entry name" value="SPRY"/>
    <property type="match status" value="1"/>
</dbReference>
<dbReference type="PANTHER" id="PTHR10598">
    <property type="entry name" value="SET1/ASH2 HISTONE METHYLTRANSFERASE COMPLEX SUBUNIT ASH2"/>
    <property type="match status" value="1"/>
</dbReference>
<dbReference type="GO" id="GO:0048188">
    <property type="term" value="C:Set1C/COMPASS complex"/>
    <property type="evidence" value="ECO:0007669"/>
    <property type="project" value="InterPro"/>
</dbReference>
<feature type="domain" description="B30.2/SPRY" evidence="4">
    <location>
        <begin position="218"/>
        <end position="411"/>
    </location>
</feature>
<dbReference type="SUPFAM" id="SSF49899">
    <property type="entry name" value="Concanavalin A-like lectins/glucanases"/>
    <property type="match status" value="1"/>
</dbReference>